<dbReference type="GO" id="GO:0022857">
    <property type="term" value="F:transmembrane transporter activity"/>
    <property type="evidence" value="ECO:0007669"/>
    <property type="project" value="InterPro"/>
</dbReference>
<sequence>MEKICRKISGLVNTYQEHLHPSFGCIADGYLPWLGRRKVFIIGMSVCTIAAAGLVALLYLRYKGTMLYLVIYLTAYNSIALIWEPNFVCASELMPTEVRATTTAFLGILSRVSIITASFMVAFKTIHERVIMWTVLAANLINLSITAKLLKETKNCNLDDIRMEDRKKDSTSERSREQYPRLLE</sequence>
<dbReference type="Pfam" id="PF00083">
    <property type="entry name" value="Sugar_tr"/>
    <property type="match status" value="1"/>
</dbReference>
<proteinExistence type="predicted"/>
<keyword evidence="8" id="KW-1185">Reference proteome</keyword>
<evidence type="ECO:0000256" key="2">
    <source>
        <dbReference type="ARBA" id="ARBA00022692"/>
    </source>
</evidence>
<organism evidence="7 8">
    <name type="scientific">Ancylostoma ceylanicum</name>
    <dbReference type="NCBI Taxonomy" id="53326"/>
    <lineage>
        <taxon>Eukaryota</taxon>
        <taxon>Metazoa</taxon>
        <taxon>Ecdysozoa</taxon>
        <taxon>Nematoda</taxon>
        <taxon>Chromadorea</taxon>
        <taxon>Rhabditida</taxon>
        <taxon>Rhabditina</taxon>
        <taxon>Rhabditomorpha</taxon>
        <taxon>Strongyloidea</taxon>
        <taxon>Ancylostomatidae</taxon>
        <taxon>Ancylostomatinae</taxon>
        <taxon>Ancylostoma</taxon>
    </lineage>
</organism>
<dbReference type="Gene3D" id="1.20.1250.20">
    <property type="entry name" value="MFS general substrate transporter like domains"/>
    <property type="match status" value="1"/>
</dbReference>
<dbReference type="GO" id="GO:0016020">
    <property type="term" value="C:membrane"/>
    <property type="evidence" value="ECO:0007669"/>
    <property type="project" value="UniProtKB-SubCell"/>
</dbReference>
<gene>
    <name evidence="7" type="primary">Acey_s0004.g2154</name>
    <name evidence="7" type="ORF">Y032_0004g2154</name>
</gene>
<evidence type="ECO:0000256" key="3">
    <source>
        <dbReference type="ARBA" id="ARBA00022989"/>
    </source>
</evidence>
<dbReference type="STRING" id="53326.A0A016VWP7"/>
<dbReference type="SUPFAM" id="SSF103473">
    <property type="entry name" value="MFS general substrate transporter"/>
    <property type="match status" value="1"/>
</dbReference>
<evidence type="ECO:0000256" key="1">
    <source>
        <dbReference type="ARBA" id="ARBA00004370"/>
    </source>
</evidence>
<evidence type="ECO:0000256" key="5">
    <source>
        <dbReference type="SAM" id="MobiDB-lite"/>
    </source>
</evidence>
<keyword evidence="2 6" id="KW-0812">Transmembrane</keyword>
<feature type="transmembrane region" description="Helical" evidence="6">
    <location>
        <begin position="66"/>
        <end position="83"/>
    </location>
</feature>
<comment type="subcellular location">
    <subcellularLocation>
        <location evidence="1">Membrane</location>
    </subcellularLocation>
</comment>
<evidence type="ECO:0000256" key="4">
    <source>
        <dbReference type="ARBA" id="ARBA00023136"/>
    </source>
</evidence>
<dbReference type="InterPro" id="IPR036259">
    <property type="entry name" value="MFS_trans_sf"/>
</dbReference>
<dbReference type="EMBL" id="JARK01001340">
    <property type="protein sequence ID" value="EYC31437.1"/>
    <property type="molecule type" value="Genomic_DNA"/>
</dbReference>
<feature type="transmembrane region" description="Helical" evidence="6">
    <location>
        <begin position="39"/>
        <end position="59"/>
    </location>
</feature>
<reference evidence="8" key="1">
    <citation type="journal article" date="2015" name="Nat. Genet.">
        <title>The genome and transcriptome of the zoonotic hookworm Ancylostoma ceylanicum identify infection-specific gene families.</title>
        <authorList>
            <person name="Schwarz E.M."/>
            <person name="Hu Y."/>
            <person name="Antoshechkin I."/>
            <person name="Miller M.M."/>
            <person name="Sternberg P.W."/>
            <person name="Aroian R.V."/>
        </authorList>
    </citation>
    <scope>NUCLEOTIDE SEQUENCE</scope>
    <source>
        <strain evidence="8">HY135</strain>
    </source>
</reference>
<name>A0A016VWP7_9BILA</name>
<keyword evidence="4 6" id="KW-0472">Membrane</keyword>
<feature type="transmembrane region" description="Helical" evidence="6">
    <location>
        <begin position="103"/>
        <end position="123"/>
    </location>
</feature>
<evidence type="ECO:0000313" key="7">
    <source>
        <dbReference type="EMBL" id="EYC31437.1"/>
    </source>
</evidence>
<comment type="caution">
    <text evidence="7">The sequence shown here is derived from an EMBL/GenBank/DDBJ whole genome shotgun (WGS) entry which is preliminary data.</text>
</comment>
<dbReference type="OrthoDB" id="5804960at2759"/>
<evidence type="ECO:0000256" key="6">
    <source>
        <dbReference type="SAM" id="Phobius"/>
    </source>
</evidence>
<dbReference type="InterPro" id="IPR005828">
    <property type="entry name" value="MFS_sugar_transport-like"/>
</dbReference>
<dbReference type="AlphaFoldDB" id="A0A016VWP7"/>
<keyword evidence="3 6" id="KW-1133">Transmembrane helix</keyword>
<protein>
    <submittedName>
        <fullName evidence="7">Uncharacterized protein</fullName>
    </submittedName>
</protein>
<dbReference type="Proteomes" id="UP000024635">
    <property type="component" value="Unassembled WGS sequence"/>
</dbReference>
<feature type="region of interest" description="Disordered" evidence="5">
    <location>
        <begin position="165"/>
        <end position="184"/>
    </location>
</feature>
<evidence type="ECO:0000313" key="8">
    <source>
        <dbReference type="Proteomes" id="UP000024635"/>
    </source>
</evidence>
<accession>A0A016VWP7</accession>